<comment type="catalytic activity">
    <reaction evidence="8">
        <text>Fe(2+)(in) = Fe(2+)(out)</text>
        <dbReference type="Rhea" id="RHEA:28486"/>
        <dbReference type="ChEBI" id="CHEBI:29033"/>
    </reaction>
    <physiologicalReaction direction="left-to-right" evidence="8">
        <dbReference type="Rhea" id="RHEA:28487"/>
    </physiologicalReaction>
</comment>
<dbReference type="AlphaFoldDB" id="A0A6J5TUB9"/>
<evidence type="ECO:0000256" key="5">
    <source>
        <dbReference type="ARBA" id="ARBA00022692"/>
    </source>
</evidence>
<keyword evidence="7" id="KW-0472">Membrane</keyword>
<evidence type="ECO:0000256" key="6">
    <source>
        <dbReference type="ARBA" id="ARBA00022989"/>
    </source>
</evidence>
<evidence type="ECO:0000256" key="7">
    <source>
        <dbReference type="ARBA" id="ARBA00023136"/>
    </source>
</evidence>
<comment type="function">
    <text evidence="9">Vacuolar Fe(2+) uptake transporter.</text>
</comment>
<organism evidence="10 11">
    <name type="scientific">Prunus armeniaca</name>
    <name type="common">Apricot</name>
    <name type="synonym">Armeniaca vulgaris</name>
    <dbReference type="NCBI Taxonomy" id="36596"/>
    <lineage>
        <taxon>Eukaryota</taxon>
        <taxon>Viridiplantae</taxon>
        <taxon>Streptophyta</taxon>
        <taxon>Embryophyta</taxon>
        <taxon>Tracheophyta</taxon>
        <taxon>Spermatophyta</taxon>
        <taxon>Magnoliopsida</taxon>
        <taxon>eudicotyledons</taxon>
        <taxon>Gunneridae</taxon>
        <taxon>Pentapetalae</taxon>
        <taxon>rosids</taxon>
        <taxon>fabids</taxon>
        <taxon>Rosales</taxon>
        <taxon>Rosaceae</taxon>
        <taxon>Amygdaloideae</taxon>
        <taxon>Amygdaleae</taxon>
        <taxon>Prunus</taxon>
    </lineage>
</organism>
<keyword evidence="4 9" id="KW-0926">Vacuole</keyword>
<dbReference type="Proteomes" id="UP000507222">
    <property type="component" value="Unassembled WGS sequence"/>
</dbReference>
<keyword evidence="6" id="KW-1133">Transmembrane helix</keyword>
<sequence>MGVGAVKRYIKAMLLAGFADLVARACSMAIGEFVAVYTQLDVETAQIKRGNNNITNEKETA</sequence>
<dbReference type="GO" id="GO:0030026">
    <property type="term" value="P:intracellular manganese ion homeostasis"/>
    <property type="evidence" value="ECO:0007669"/>
    <property type="project" value="InterPro"/>
</dbReference>
<keyword evidence="3" id="KW-0408">Iron</keyword>
<dbReference type="InterPro" id="IPR008217">
    <property type="entry name" value="Ccc1_fam"/>
</dbReference>
<evidence type="ECO:0000256" key="1">
    <source>
        <dbReference type="ARBA" id="ARBA00004128"/>
    </source>
</evidence>
<evidence type="ECO:0000256" key="2">
    <source>
        <dbReference type="ARBA" id="ARBA00007049"/>
    </source>
</evidence>
<dbReference type="GO" id="GO:0005384">
    <property type="term" value="F:manganese ion transmembrane transporter activity"/>
    <property type="evidence" value="ECO:0007669"/>
    <property type="project" value="InterPro"/>
</dbReference>
<evidence type="ECO:0000313" key="11">
    <source>
        <dbReference type="Proteomes" id="UP000507222"/>
    </source>
</evidence>
<reference evidence="10 11" key="1">
    <citation type="submission" date="2020-05" db="EMBL/GenBank/DDBJ databases">
        <authorList>
            <person name="Campoy J."/>
            <person name="Schneeberger K."/>
            <person name="Spophaly S."/>
        </authorList>
    </citation>
    <scope>NUCLEOTIDE SEQUENCE [LARGE SCALE GENOMIC DNA]</scope>
    <source>
        <strain evidence="10">PruArmRojPasFocal</strain>
    </source>
</reference>
<comment type="similarity">
    <text evidence="2 9">Belongs to the CCC1 family.</text>
</comment>
<keyword evidence="9" id="KW-0406">Ion transport</keyword>
<evidence type="ECO:0000256" key="4">
    <source>
        <dbReference type="ARBA" id="ARBA00022554"/>
    </source>
</evidence>
<evidence type="ECO:0000256" key="8">
    <source>
        <dbReference type="ARBA" id="ARBA00044464"/>
    </source>
</evidence>
<evidence type="ECO:0000256" key="9">
    <source>
        <dbReference type="RuleBase" id="RU369115"/>
    </source>
</evidence>
<keyword evidence="3" id="KW-0410">Iron transport</keyword>
<dbReference type="EMBL" id="CAEKDK010000001">
    <property type="protein sequence ID" value="CAB4267571.1"/>
    <property type="molecule type" value="Genomic_DNA"/>
</dbReference>
<dbReference type="GO" id="GO:0005774">
    <property type="term" value="C:vacuolar membrane"/>
    <property type="evidence" value="ECO:0007669"/>
    <property type="project" value="UniProtKB-SubCell"/>
</dbReference>
<dbReference type="Pfam" id="PF01988">
    <property type="entry name" value="VIT1"/>
    <property type="match status" value="1"/>
</dbReference>
<dbReference type="GO" id="GO:0005381">
    <property type="term" value="F:iron ion transmembrane transporter activity"/>
    <property type="evidence" value="ECO:0007669"/>
    <property type="project" value="UniProtKB-UniRule"/>
</dbReference>
<evidence type="ECO:0000256" key="3">
    <source>
        <dbReference type="ARBA" id="ARBA00022496"/>
    </source>
</evidence>
<name>A0A6J5TUB9_PRUAR</name>
<keyword evidence="9" id="KW-0813">Transport</keyword>
<gene>
    <name evidence="10" type="ORF">CURHAP_LOCUS10326</name>
</gene>
<comment type="subcellular location">
    <subcellularLocation>
        <location evidence="1 9">Vacuole membrane</location>
        <topology evidence="1 9">Multi-pass membrane protein</topology>
    </subcellularLocation>
</comment>
<dbReference type="PANTHER" id="PTHR31851">
    <property type="entry name" value="FE(2+)/MN(2+) TRANSPORTER PCL1"/>
    <property type="match status" value="1"/>
</dbReference>
<protein>
    <recommendedName>
        <fullName evidence="9">Vacuolar iron transporter</fullName>
    </recommendedName>
</protein>
<keyword evidence="5" id="KW-0812">Transmembrane</keyword>
<proteinExistence type="inferred from homology"/>
<dbReference type="GO" id="GO:0140315">
    <property type="term" value="F:iron ion sequestering activity"/>
    <property type="evidence" value="ECO:0007669"/>
    <property type="project" value="UniProtKB-UniRule"/>
</dbReference>
<evidence type="ECO:0000313" key="10">
    <source>
        <dbReference type="EMBL" id="CAB4267571.1"/>
    </source>
</evidence>
<accession>A0A6J5TUB9</accession>